<keyword evidence="2" id="KW-0012">Acyltransferase</keyword>
<dbReference type="InterPro" id="IPR043690">
    <property type="entry name" value="RimI"/>
</dbReference>
<dbReference type="InterPro" id="IPR050276">
    <property type="entry name" value="MshD_Acetyltransferase"/>
</dbReference>
<gene>
    <name evidence="2" type="primary">mshD_14</name>
    <name evidence="2" type="ORF">GALL_332060</name>
</gene>
<dbReference type="AlphaFoldDB" id="A0A1J5QN46"/>
<accession>A0A1J5QN46</accession>
<dbReference type="PANTHER" id="PTHR43617">
    <property type="entry name" value="L-AMINO ACID N-ACETYLTRANSFERASE"/>
    <property type="match status" value="1"/>
</dbReference>
<evidence type="ECO:0000313" key="2">
    <source>
        <dbReference type="EMBL" id="OIQ84974.1"/>
    </source>
</evidence>
<comment type="caution">
    <text evidence="2">The sequence shown here is derived from an EMBL/GenBank/DDBJ whole genome shotgun (WGS) entry which is preliminary data.</text>
</comment>
<dbReference type="EC" id="2.3.1.189" evidence="2"/>
<reference evidence="2" key="1">
    <citation type="submission" date="2016-10" db="EMBL/GenBank/DDBJ databases">
        <title>Sequence of Gallionella enrichment culture.</title>
        <authorList>
            <person name="Poehlein A."/>
            <person name="Muehling M."/>
            <person name="Daniel R."/>
        </authorList>
    </citation>
    <scope>NUCLEOTIDE SEQUENCE</scope>
</reference>
<feature type="domain" description="N-acetyltransferase" evidence="1">
    <location>
        <begin position="5"/>
        <end position="151"/>
    </location>
</feature>
<dbReference type="SUPFAM" id="SSF55729">
    <property type="entry name" value="Acyl-CoA N-acyltransferases (Nat)"/>
    <property type="match status" value="1"/>
</dbReference>
<dbReference type="EMBL" id="MLJW01000577">
    <property type="protein sequence ID" value="OIQ84974.1"/>
    <property type="molecule type" value="Genomic_DNA"/>
</dbReference>
<dbReference type="PANTHER" id="PTHR43617:SF35">
    <property type="entry name" value="[RIBOSOMAL PROTEIN BS18]-ALANINE N-ACETYLTRANSFERASE"/>
    <property type="match status" value="1"/>
</dbReference>
<organism evidence="2">
    <name type="scientific">mine drainage metagenome</name>
    <dbReference type="NCBI Taxonomy" id="410659"/>
    <lineage>
        <taxon>unclassified sequences</taxon>
        <taxon>metagenomes</taxon>
        <taxon>ecological metagenomes</taxon>
    </lineage>
</organism>
<dbReference type="HAMAP" id="MF_02210">
    <property type="entry name" value="RimI"/>
    <property type="match status" value="1"/>
</dbReference>
<sequence length="157" mass="17609">MSTQARLEPMAEATLDAVAALEQCTYAHPWQRQHFADCLANAYQARLLMAGETLIGYFVAMQGFEEAHLLNLVVARQYQGQGWARVMLDALVLWARAQALQWVWLEARAGNARAIAVYQAYGFRSVGVRKQYYPASDGLREDALVMSLHVHPVRISA</sequence>
<proteinExistence type="inferred from homology"/>
<keyword evidence="2" id="KW-0808">Transferase</keyword>
<protein>
    <submittedName>
        <fullName evidence="2">Mycothiol acetyltransferase</fullName>
        <ecNumber evidence="2">2.3.1.189</ecNumber>
    </submittedName>
</protein>
<dbReference type="InterPro" id="IPR016181">
    <property type="entry name" value="Acyl_CoA_acyltransferase"/>
</dbReference>
<name>A0A1J5QN46_9ZZZZ</name>
<dbReference type="CDD" id="cd04301">
    <property type="entry name" value="NAT_SF"/>
    <property type="match status" value="1"/>
</dbReference>
<dbReference type="GO" id="GO:0035447">
    <property type="term" value="F:mycothiol synthase activity"/>
    <property type="evidence" value="ECO:0007669"/>
    <property type="project" value="UniProtKB-EC"/>
</dbReference>
<dbReference type="PROSITE" id="PS51186">
    <property type="entry name" value="GNAT"/>
    <property type="match status" value="1"/>
</dbReference>
<dbReference type="Pfam" id="PF00583">
    <property type="entry name" value="Acetyltransf_1"/>
    <property type="match status" value="1"/>
</dbReference>
<dbReference type="Gene3D" id="3.40.630.30">
    <property type="match status" value="1"/>
</dbReference>
<evidence type="ECO:0000259" key="1">
    <source>
        <dbReference type="PROSITE" id="PS51186"/>
    </source>
</evidence>
<dbReference type="InterPro" id="IPR000182">
    <property type="entry name" value="GNAT_dom"/>
</dbReference>
<dbReference type="NCBIfam" id="TIGR01575">
    <property type="entry name" value="rimI"/>
    <property type="match status" value="1"/>
</dbReference>
<dbReference type="GO" id="GO:0008999">
    <property type="term" value="F:protein-N-terminal-alanine acetyltransferase activity"/>
    <property type="evidence" value="ECO:0007669"/>
    <property type="project" value="TreeGrafter"/>
</dbReference>
<dbReference type="InterPro" id="IPR006464">
    <property type="entry name" value="AcTrfase_RimI/Ard1"/>
</dbReference>